<dbReference type="KEGG" id="cyj:Cyan7822_2155"/>
<sequence>MLKSSYSQQNYLLSTSAQNLIYEHFKQLVITHSAAETLEEFRGLIFEEKSPLDPSVYSTLKPLLFSQKGEKQFHEMINYCCQIMIDQWCQESSTYPAIFTLVSLFNQDFALEGVGLNAKIISLPSSGYSRLWLDNYKKTQSYLQLQRLARAIYPQQAVLAQKPQILGDLLYRYSFLYRHCLLTQDSSYEYSLGISNLKTRRRQEFELALVKYLFYHTRLRQNKLTQGAVFLLKKPANPTWLKEVELHRALQIFSRKAQSINRQQIFSSSYQNFKNKFYKYLTKNLVDFEFDNQHFFEVLYKKIQDICPEENSRKLNEFLLLNTCINLLNFLLVEEISSDKSYFLSHLVTHLGGTRTVHLLVKILIFCPKVKPHLDTKLALIFKRYELFPLSSVTWFIRILENFLIAYSSYLGKLDLSFFEVEFLRGNTNL</sequence>
<name>E0UDE4_GLOV7</name>
<reference evidence="2" key="1">
    <citation type="journal article" date="2011" name="MBio">
        <title>Novel metabolic attributes of the genus Cyanothece, comprising a group of unicellular nitrogen-fixing Cyanobacteria.</title>
        <authorList>
            <person name="Bandyopadhyay A."/>
            <person name="Elvitigala T."/>
            <person name="Welsh E."/>
            <person name="Stockel J."/>
            <person name="Liberton M."/>
            <person name="Min H."/>
            <person name="Sherman L.A."/>
            <person name="Pakrasi H.B."/>
        </authorList>
    </citation>
    <scope>NUCLEOTIDE SEQUENCE [LARGE SCALE GENOMIC DNA]</scope>
    <source>
        <strain evidence="2">PCC 7822</strain>
    </source>
</reference>
<dbReference type="RefSeq" id="WP_013322240.1">
    <property type="nucleotide sequence ID" value="NC_014501.1"/>
</dbReference>
<dbReference type="AlphaFoldDB" id="E0UDE4"/>
<organism evidence="1 2">
    <name type="scientific">Gloeothece verrucosa (strain PCC 7822)</name>
    <name type="common">Cyanothece sp. (strain PCC 7822)</name>
    <dbReference type="NCBI Taxonomy" id="497965"/>
    <lineage>
        <taxon>Bacteria</taxon>
        <taxon>Bacillati</taxon>
        <taxon>Cyanobacteriota</taxon>
        <taxon>Cyanophyceae</taxon>
        <taxon>Oscillatoriophycideae</taxon>
        <taxon>Chroococcales</taxon>
        <taxon>Aphanothecaceae</taxon>
        <taxon>Gloeothece</taxon>
        <taxon>Gloeothece verrucosa</taxon>
    </lineage>
</organism>
<dbReference type="EMBL" id="CP002198">
    <property type="protein sequence ID" value="ADN14135.1"/>
    <property type="molecule type" value="Genomic_DNA"/>
</dbReference>
<gene>
    <name evidence="1" type="ordered locus">Cyan7822_2155</name>
</gene>
<proteinExistence type="predicted"/>
<dbReference type="Proteomes" id="UP000008206">
    <property type="component" value="Chromosome"/>
</dbReference>
<evidence type="ECO:0000313" key="2">
    <source>
        <dbReference type="Proteomes" id="UP000008206"/>
    </source>
</evidence>
<dbReference type="STRING" id="497965.Cyan7822_2155"/>
<dbReference type="eggNOG" id="COG1672">
    <property type="taxonomic scope" value="Bacteria"/>
</dbReference>
<accession>E0UDE4</accession>
<dbReference type="HOGENOM" id="CLU_629843_0_0_3"/>
<dbReference type="OrthoDB" id="580965at2"/>
<protein>
    <submittedName>
        <fullName evidence="1">Uncharacterized protein</fullName>
    </submittedName>
</protein>
<keyword evidence="2" id="KW-1185">Reference proteome</keyword>
<evidence type="ECO:0000313" key="1">
    <source>
        <dbReference type="EMBL" id="ADN14135.1"/>
    </source>
</evidence>